<gene>
    <name evidence="2" type="primary">LOC111280420</name>
</gene>
<protein>
    <submittedName>
        <fullName evidence="2">Uncharacterized protein LOC111280420</fullName>
    </submittedName>
</protein>
<reference evidence="2" key="1">
    <citation type="submission" date="2025-08" db="UniProtKB">
        <authorList>
            <consortium name="RefSeq"/>
        </authorList>
    </citation>
    <scope>IDENTIFICATION</scope>
    <source>
        <tissue evidence="2">Fruit stalk</tissue>
    </source>
</reference>
<organism evidence="1 2">
    <name type="scientific">Durio zibethinus</name>
    <name type="common">Durian</name>
    <dbReference type="NCBI Taxonomy" id="66656"/>
    <lineage>
        <taxon>Eukaryota</taxon>
        <taxon>Viridiplantae</taxon>
        <taxon>Streptophyta</taxon>
        <taxon>Embryophyta</taxon>
        <taxon>Tracheophyta</taxon>
        <taxon>Spermatophyta</taxon>
        <taxon>Magnoliopsida</taxon>
        <taxon>eudicotyledons</taxon>
        <taxon>Gunneridae</taxon>
        <taxon>Pentapetalae</taxon>
        <taxon>rosids</taxon>
        <taxon>malvids</taxon>
        <taxon>Malvales</taxon>
        <taxon>Malvaceae</taxon>
        <taxon>Helicteroideae</taxon>
        <taxon>Durio</taxon>
    </lineage>
</organism>
<sequence length="201" mass="22251">MAPHGEAITSIYTRSSNFPKPPILSNDSLHRTISDISFQLSKEVLDNYKEAASVVVDEKQLPPISEVEDAKCECCGMSEECTPEYIERVRNKFLGKWICGLCAEAVKEEMEKNGAKIQEALSAHMNTCARFNKFGRAYPALLTAEAMRKILRKSSRLEGKSLRAKSISPRDRGAQKKGGIARSSSCIPAITREINNLTIAN</sequence>
<proteinExistence type="predicted"/>
<name>A0A6P5X5U8_DURZI</name>
<dbReference type="KEGG" id="dzi:111280420"/>
<dbReference type="InterPro" id="IPR012876">
    <property type="entry name" value="DUF1677_pln"/>
</dbReference>
<evidence type="ECO:0000313" key="1">
    <source>
        <dbReference type="Proteomes" id="UP000515121"/>
    </source>
</evidence>
<dbReference type="AlphaFoldDB" id="A0A6P5X5U8"/>
<dbReference type="PANTHER" id="PTHR33108:SF79">
    <property type="entry name" value="CASP-LIKE PROTEIN (DUF1677)"/>
    <property type="match status" value="1"/>
</dbReference>
<dbReference type="GeneID" id="111280420"/>
<evidence type="ECO:0000313" key="2">
    <source>
        <dbReference type="RefSeq" id="XP_022723518.1"/>
    </source>
</evidence>
<accession>A0A6P5X5U8</accession>
<dbReference type="OrthoDB" id="673856at2759"/>
<keyword evidence="1" id="KW-1185">Reference proteome</keyword>
<dbReference type="PANTHER" id="PTHR33108">
    <property type="entry name" value="OS01G0745000 PROTEIN"/>
    <property type="match status" value="1"/>
</dbReference>
<dbReference type="RefSeq" id="XP_022723518.1">
    <property type="nucleotide sequence ID" value="XM_022867783.1"/>
</dbReference>
<dbReference type="Pfam" id="PF07911">
    <property type="entry name" value="DUF1677"/>
    <property type="match status" value="1"/>
</dbReference>
<dbReference type="Proteomes" id="UP000515121">
    <property type="component" value="Unplaced"/>
</dbReference>